<protein>
    <submittedName>
        <fullName evidence="1">Uncharacterized protein</fullName>
    </submittedName>
</protein>
<organism evidence="1">
    <name type="scientific">Acerihabitans sp. KWT182</name>
    <dbReference type="NCBI Taxonomy" id="3157919"/>
    <lineage>
        <taxon>Bacteria</taxon>
        <taxon>Pseudomonadati</taxon>
        <taxon>Pseudomonadota</taxon>
        <taxon>Gammaproteobacteria</taxon>
        <taxon>Enterobacterales</taxon>
        <taxon>Pectobacteriaceae</taxon>
        <taxon>Acerihabitans</taxon>
    </lineage>
</organism>
<dbReference type="AlphaFoldDB" id="A0AAU7QE17"/>
<dbReference type="EMBL" id="CP157947">
    <property type="protein sequence ID" value="XBS71333.1"/>
    <property type="molecule type" value="Genomic_DNA"/>
</dbReference>
<reference evidence="1" key="1">
    <citation type="submission" date="2024-06" db="EMBL/GenBank/DDBJ databases">
        <authorList>
            <person name="Coelho C."/>
            <person name="Bento M."/>
            <person name="Garcia E."/>
            <person name="Camelo A."/>
            <person name="Brandao I."/>
            <person name="Espirito Santo C."/>
            <person name="Trovao J."/>
            <person name="Verissimo A."/>
            <person name="Costa J."/>
            <person name="Tiago I."/>
        </authorList>
    </citation>
    <scope>NUCLEOTIDE SEQUENCE</scope>
    <source>
        <strain evidence="1">KWT182</strain>
    </source>
</reference>
<name>A0AAU7QE17_9GAMM</name>
<sequence length="87" mass="10216">MNIPKMDMCKFDYMPYEEIVKKAQWEHAVKSNQKTLPQILEIYNVCIGCSINNGSDNAAPVNIYEEMGKKLMKIYGVKQLLRMIWRE</sequence>
<proteinExistence type="predicted"/>
<evidence type="ECO:0000313" key="1">
    <source>
        <dbReference type="EMBL" id="XBS71333.1"/>
    </source>
</evidence>
<accession>A0AAU7QE17</accession>
<gene>
    <name evidence="1" type="ORF">ABK905_10570</name>
</gene>